<proteinExistence type="predicted"/>
<keyword evidence="3" id="KW-1185">Reference proteome</keyword>
<evidence type="ECO:0008006" key="4">
    <source>
        <dbReference type="Google" id="ProtNLM"/>
    </source>
</evidence>
<dbReference type="SUPFAM" id="SSF54001">
    <property type="entry name" value="Cysteine proteinases"/>
    <property type="match status" value="1"/>
</dbReference>
<reference evidence="2" key="1">
    <citation type="submission" date="2023-07" db="EMBL/GenBank/DDBJ databases">
        <title>draft genome sequence of fig (Ficus carica).</title>
        <authorList>
            <person name="Takahashi T."/>
            <person name="Nishimura K."/>
        </authorList>
    </citation>
    <scope>NUCLEOTIDE SEQUENCE</scope>
</reference>
<dbReference type="AlphaFoldDB" id="A0AA88CKD1"/>
<evidence type="ECO:0000313" key="3">
    <source>
        <dbReference type="Proteomes" id="UP001187192"/>
    </source>
</evidence>
<dbReference type="EMBL" id="BTGU01001255">
    <property type="protein sequence ID" value="GMN19557.1"/>
    <property type="molecule type" value="Genomic_DNA"/>
</dbReference>
<gene>
    <name evidence="2" type="ORF">TIFTF001_039838</name>
</gene>
<evidence type="ECO:0000256" key="1">
    <source>
        <dbReference type="SAM" id="MobiDB-lite"/>
    </source>
</evidence>
<comment type="caution">
    <text evidence="2">The sequence shown here is derived from an EMBL/GenBank/DDBJ whole genome shotgun (WGS) entry which is preliminary data.</text>
</comment>
<accession>A0AA88CKD1</accession>
<organism evidence="2 3">
    <name type="scientific">Ficus carica</name>
    <name type="common">Common fig</name>
    <dbReference type="NCBI Taxonomy" id="3494"/>
    <lineage>
        <taxon>Eukaryota</taxon>
        <taxon>Viridiplantae</taxon>
        <taxon>Streptophyta</taxon>
        <taxon>Embryophyta</taxon>
        <taxon>Tracheophyta</taxon>
        <taxon>Spermatophyta</taxon>
        <taxon>Magnoliopsida</taxon>
        <taxon>eudicotyledons</taxon>
        <taxon>Gunneridae</taxon>
        <taxon>Pentapetalae</taxon>
        <taxon>rosids</taxon>
        <taxon>fabids</taxon>
        <taxon>Rosales</taxon>
        <taxon>Moraceae</taxon>
        <taxon>Ficeae</taxon>
        <taxon>Ficus</taxon>
    </lineage>
</organism>
<evidence type="ECO:0000313" key="2">
    <source>
        <dbReference type="EMBL" id="GMN19557.1"/>
    </source>
</evidence>
<dbReference type="Proteomes" id="UP001187192">
    <property type="component" value="Unassembled WGS sequence"/>
</dbReference>
<name>A0AA88CKD1_FICCA</name>
<dbReference type="PANTHER" id="PTHR33018">
    <property type="entry name" value="OS10G0338966 PROTEIN-RELATED"/>
    <property type="match status" value="1"/>
</dbReference>
<sequence>MNNGGTFSWDCCSDKEDWMTVREMITQVAFEFSFNAYSETCNPSSNGYIMKCGIHRLYEEDGRRFGLLNQGDWEKELHRAYEVDAKASVANEFCRLIRLNDENWKKIYETPFRRLGEVDEGGEEDDVDDNDKEKIFINPMRRNVERNLRAKVGLAPMDEENVTLTVDQRHSCKASYTVDDKQLAVPSHDGESSEQHMCKLFVEDPINGGLMLAAIGKVWMESVPTDMVHGVPLGEGNLLVFITSPRIHKAKLPISTSEAEIVNDDFGEYVGWPKTLIEVCIVSKTSRDPTRVLDKEAKGTEHPKEKGEKNKLKSQPEVEQRLAFDFGRIHVGLRPLAFYAQYFMKDGSQIECPIPTEIRDSDMPIFLGYDDIYEFISFQEISANCILVYLSYLSECCQRDGLDKQFAFISPTVTSPITEHENGHLRERSNCLVTLLRNSPIGRVYLTPYNIGRHWMLAIIDPWEDHVLWFDPLRHSPHSDFIELIIM</sequence>
<dbReference type="PANTHER" id="PTHR33018:SF34">
    <property type="entry name" value="OS02G0472350 PROTEIN"/>
    <property type="match status" value="1"/>
</dbReference>
<dbReference type="InterPro" id="IPR038765">
    <property type="entry name" value="Papain-like_cys_pep_sf"/>
</dbReference>
<protein>
    <recommendedName>
        <fullName evidence="4">Ubiquitin-like protease family profile domain-containing protein</fullName>
    </recommendedName>
</protein>
<feature type="region of interest" description="Disordered" evidence="1">
    <location>
        <begin position="291"/>
        <end position="313"/>
    </location>
</feature>
<dbReference type="Gene3D" id="3.40.395.10">
    <property type="entry name" value="Adenoviral Proteinase, Chain A"/>
    <property type="match status" value="1"/>
</dbReference>